<dbReference type="InterPro" id="IPR029058">
    <property type="entry name" value="AB_hydrolase_fold"/>
</dbReference>
<dbReference type="Pfam" id="PF00561">
    <property type="entry name" value="Abhydrolase_1"/>
    <property type="match status" value="1"/>
</dbReference>
<accession>A0A1T4XK92</accession>
<dbReference type="EMBL" id="FUYJ01000001">
    <property type="protein sequence ID" value="SKA89982.1"/>
    <property type="molecule type" value="Genomic_DNA"/>
</dbReference>
<protein>
    <submittedName>
        <fullName evidence="2">Pimeloyl-ACP methyl ester carboxylesterase</fullName>
    </submittedName>
</protein>
<dbReference type="Proteomes" id="UP000190042">
    <property type="component" value="Unassembled WGS sequence"/>
</dbReference>
<sequence>MKRKKKTMKYILGIAIAILSLLAIGLVFPTWTSNIKGDNSISTLEQVEINGTGHEIMIRGTDQDNPVIIVVHGGPGSPETPYAVKYQDLLESNFTVVNYDQRASGKSYHFFEDYSNLSTNLLVDDLLALTDYISEHLGKEKVILMAHSSGTYIGMQAANKSPEKYEAYVGIGQMSDTIESEKESLNYCITQAEKAGNPDDIEYLQGLTEQIGNGEIVTPREYVMKYGGSTRIIDNPDGDILGTLLSSEYNLLDVIRYNYGMGYSQEKLVNHMLENPLPDIVSTLDSPLYFVMGKYDYMTSSNAAKKYFDTIAAEDKHFITFEKSAHYPQFEEKEKFNEWMVDTFINERK</sequence>
<name>A0A1T4XK92_9BACL</name>
<organism evidence="2 3">
    <name type="scientific">Sporosarcina newyorkensis</name>
    <dbReference type="NCBI Taxonomy" id="759851"/>
    <lineage>
        <taxon>Bacteria</taxon>
        <taxon>Bacillati</taxon>
        <taxon>Bacillota</taxon>
        <taxon>Bacilli</taxon>
        <taxon>Bacillales</taxon>
        <taxon>Caryophanaceae</taxon>
        <taxon>Sporosarcina</taxon>
    </lineage>
</organism>
<evidence type="ECO:0000313" key="2">
    <source>
        <dbReference type="EMBL" id="SKA89982.1"/>
    </source>
</evidence>
<evidence type="ECO:0000259" key="1">
    <source>
        <dbReference type="Pfam" id="PF00561"/>
    </source>
</evidence>
<dbReference type="AlphaFoldDB" id="A0A1T4XK92"/>
<dbReference type="PANTHER" id="PTHR43194">
    <property type="entry name" value="HYDROLASE ALPHA/BETA FOLD FAMILY"/>
    <property type="match status" value="1"/>
</dbReference>
<dbReference type="PANTHER" id="PTHR43194:SF2">
    <property type="entry name" value="PEROXISOMAL MEMBRANE PROTEIN LPX1"/>
    <property type="match status" value="1"/>
</dbReference>
<dbReference type="InterPro" id="IPR000073">
    <property type="entry name" value="AB_hydrolase_1"/>
</dbReference>
<dbReference type="InterPro" id="IPR050228">
    <property type="entry name" value="Carboxylesterase_BioH"/>
</dbReference>
<keyword evidence="3" id="KW-1185">Reference proteome</keyword>
<evidence type="ECO:0000313" key="3">
    <source>
        <dbReference type="Proteomes" id="UP000190042"/>
    </source>
</evidence>
<dbReference type="RefSeq" id="WP_078816701.1">
    <property type="nucleotide sequence ID" value="NZ_FUYJ01000001.1"/>
</dbReference>
<proteinExistence type="predicted"/>
<reference evidence="3" key="1">
    <citation type="submission" date="2017-02" db="EMBL/GenBank/DDBJ databases">
        <authorList>
            <person name="Varghese N."/>
            <person name="Submissions S."/>
        </authorList>
    </citation>
    <scope>NUCLEOTIDE SEQUENCE [LARGE SCALE GENOMIC DNA]</scope>
    <source>
        <strain evidence="3">DSM 23966</strain>
    </source>
</reference>
<gene>
    <name evidence="2" type="ORF">SAMN04244570_0914</name>
</gene>
<feature type="domain" description="AB hydrolase-1" evidence="1">
    <location>
        <begin position="66"/>
        <end position="180"/>
    </location>
</feature>
<dbReference type="Gene3D" id="3.40.50.1820">
    <property type="entry name" value="alpha/beta hydrolase"/>
    <property type="match status" value="1"/>
</dbReference>
<dbReference type="SUPFAM" id="SSF53474">
    <property type="entry name" value="alpha/beta-Hydrolases"/>
    <property type="match status" value="1"/>
</dbReference>